<sequence>MDPTQKKSSAINNVLLNNDLTNDVLPTTDTAPNILQYSQLKPIPKSIDVMVVMARAFWTKGDLDNAMIWLNKALAMTVKRADIWYDKANLLLLQDKTVEAVVCFDRGFQLDDPNINDLHQIGTLAKEQKQFDIAVRCFERVLSAYEDYPNIYYDLIYTTYWNRAYTRTVELCDIALNKTPDVVYFWFMRGYAYREQRLYPQAIESFEKAAQLDPYHPELLGILFGLKTKIGDWNNLTDLTEQMITSMDTRYPIAAPFDFVAACDAPQQQLYCAESYIQRNGFIEKPLTTERFDFTEQIQSRIKVAYVSADFYNHATAILMAELFEIHNKERFEIYAYSYGENIEDEWRIRLRNAFEHFHEVSDWDDKSIAEHIQAQNISIVIDLKGYTTHSRTGIFSYRPAPIQINYIGFPGTMGASFIDYIIADNTLIPPHLEKFYSEKIIRLPHTYQPNDRHRIIGDTVPSRAEVGLPESGFVYCCFNNPYKVMPETFSVWMRILQAVPDSVLWLLKDEPETEAKLKHQASTAGVDASRLIFAERRSIPEHLARHMLADLFLDTLPYNAHTTTSDALWTGLPVLTCMGQSFASRVAASLLNACGLTELITENRADYEKLAIELACHPTKLATIRTKLIANRDKHPLFDTVRYVKNLETALEIIIRLANDKKPPESFTVIE</sequence>
<evidence type="ECO:0000256" key="3">
    <source>
        <dbReference type="ARBA" id="ARBA00011970"/>
    </source>
</evidence>
<feature type="domain" description="O-GlcNAc transferase C-terminal" evidence="9">
    <location>
        <begin position="461"/>
        <end position="648"/>
    </location>
</feature>
<name>A0AA91J8K0_FAUOS</name>
<dbReference type="EC" id="2.4.1.255" evidence="3"/>
<dbReference type="SMART" id="SM00028">
    <property type="entry name" value="TPR"/>
    <property type="match status" value="4"/>
</dbReference>
<comment type="pathway">
    <text evidence="1">Protein modification; protein glycosylation.</text>
</comment>
<evidence type="ECO:0000256" key="2">
    <source>
        <dbReference type="ARBA" id="ARBA00005386"/>
    </source>
</evidence>
<comment type="caution">
    <text evidence="10">The sequence shown here is derived from an EMBL/GenBank/DDBJ whole genome shotgun (WGS) entry which is preliminary data.</text>
</comment>
<dbReference type="PANTHER" id="PTHR44998">
    <property type="match status" value="1"/>
</dbReference>
<dbReference type="Pfam" id="PF07719">
    <property type="entry name" value="TPR_2"/>
    <property type="match status" value="1"/>
</dbReference>
<dbReference type="PROSITE" id="PS50005">
    <property type="entry name" value="TPR"/>
    <property type="match status" value="1"/>
</dbReference>
<dbReference type="Pfam" id="PF13844">
    <property type="entry name" value="Glyco_transf_41"/>
    <property type="match status" value="2"/>
</dbReference>
<dbReference type="EMBL" id="LZMT01000056">
    <property type="protein sequence ID" value="OBX60901.1"/>
    <property type="molecule type" value="Genomic_DNA"/>
</dbReference>
<keyword evidence="6" id="KW-0677">Repeat</keyword>
<dbReference type="GO" id="GO:0097363">
    <property type="term" value="F:protein O-acetylglucosaminyltransferase activity"/>
    <property type="evidence" value="ECO:0007669"/>
    <property type="project" value="UniProtKB-EC"/>
</dbReference>
<keyword evidence="7 8" id="KW-0802">TPR repeat</keyword>
<feature type="repeat" description="TPR" evidence="8">
    <location>
        <begin position="183"/>
        <end position="216"/>
    </location>
</feature>
<dbReference type="InterPro" id="IPR019734">
    <property type="entry name" value="TPR_rpt"/>
</dbReference>
<organism evidence="10">
    <name type="scientific">Faucicola osloensis</name>
    <name type="common">Moraxella osloensis</name>
    <dbReference type="NCBI Taxonomy" id="34062"/>
    <lineage>
        <taxon>Bacteria</taxon>
        <taxon>Pseudomonadati</taxon>
        <taxon>Pseudomonadota</taxon>
        <taxon>Gammaproteobacteria</taxon>
        <taxon>Moraxellales</taxon>
        <taxon>Moraxellaceae</taxon>
        <taxon>Faucicola</taxon>
    </lineage>
</organism>
<evidence type="ECO:0000256" key="5">
    <source>
        <dbReference type="ARBA" id="ARBA00022679"/>
    </source>
</evidence>
<dbReference type="Gene3D" id="3.40.50.11380">
    <property type="match status" value="1"/>
</dbReference>
<proteinExistence type="inferred from homology"/>
<evidence type="ECO:0000256" key="4">
    <source>
        <dbReference type="ARBA" id="ARBA00022676"/>
    </source>
</evidence>
<dbReference type="Pfam" id="PF13181">
    <property type="entry name" value="TPR_8"/>
    <property type="match status" value="1"/>
</dbReference>
<gene>
    <name evidence="10" type="ORF">A9299_05740</name>
</gene>
<dbReference type="SUPFAM" id="SSF53756">
    <property type="entry name" value="UDP-Glycosyltransferase/glycogen phosphorylase"/>
    <property type="match status" value="1"/>
</dbReference>
<evidence type="ECO:0000256" key="6">
    <source>
        <dbReference type="ARBA" id="ARBA00022737"/>
    </source>
</evidence>
<evidence type="ECO:0000256" key="7">
    <source>
        <dbReference type="ARBA" id="ARBA00022803"/>
    </source>
</evidence>
<evidence type="ECO:0000256" key="1">
    <source>
        <dbReference type="ARBA" id="ARBA00004922"/>
    </source>
</evidence>
<dbReference type="SUPFAM" id="SSF48452">
    <property type="entry name" value="TPR-like"/>
    <property type="match status" value="1"/>
</dbReference>
<reference evidence="10" key="1">
    <citation type="submission" date="2016-06" db="EMBL/GenBank/DDBJ databases">
        <title>Draft genome of Moraxella osloensis CCUG 67237.</title>
        <authorList>
            <person name="Salva-Serra F."/>
            <person name="Engstrom-Jakobsson H."/>
            <person name="Thorell K."/>
            <person name="Gonzales-Siles L."/>
            <person name="Karlsson R."/>
            <person name="Boulund F."/>
            <person name="Engstrand L."/>
            <person name="Kristiansson E."/>
            <person name="Moore E."/>
        </authorList>
    </citation>
    <scope>NUCLEOTIDE SEQUENCE [LARGE SCALE GENOMIC DNA]</scope>
    <source>
        <strain evidence="10">CCUG 67237</strain>
    </source>
</reference>
<dbReference type="InterPro" id="IPR013105">
    <property type="entry name" value="TPR_2"/>
</dbReference>
<dbReference type="PANTHER" id="PTHR44998:SF1">
    <property type="entry name" value="UDP-N-ACETYLGLUCOSAMINE--PEPTIDE N-ACETYLGLUCOSAMINYLTRANSFERASE 110 KDA SUBUNIT"/>
    <property type="match status" value="1"/>
</dbReference>
<protein>
    <recommendedName>
        <fullName evidence="3">protein O-GlcNAc transferase</fullName>
        <ecNumber evidence="3">2.4.1.255</ecNumber>
    </recommendedName>
</protein>
<evidence type="ECO:0000259" key="9">
    <source>
        <dbReference type="Pfam" id="PF13844"/>
    </source>
</evidence>
<evidence type="ECO:0000313" key="10">
    <source>
        <dbReference type="EMBL" id="OBX60901.1"/>
    </source>
</evidence>
<keyword evidence="5" id="KW-0808">Transferase</keyword>
<dbReference type="Gene3D" id="1.25.40.10">
    <property type="entry name" value="Tetratricopeptide repeat domain"/>
    <property type="match status" value="1"/>
</dbReference>
<accession>A0AA91J8K0</accession>
<keyword evidence="4" id="KW-0328">Glycosyltransferase</keyword>
<feature type="domain" description="O-GlcNAc transferase C-terminal" evidence="9">
    <location>
        <begin position="290"/>
        <end position="454"/>
    </location>
</feature>
<dbReference type="InterPro" id="IPR011990">
    <property type="entry name" value="TPR-like_helical_dom_sf"/>
</dbReference>
<dbReference type="InterPro" id="IPR029489">
    <property type="entry name" value="OGT/SEC/SPY_C"/>
</dbReference>
<comment type="similarity">
    <text evidence="2">Belongs to the glycosyltransferase 41 family. O-GlcNAc transferase subfamily.</text>
</comment>
<dbReference type="AlphaFoldDB" id="A0AA91J8K0"/>
<evidence type="ECO:0000256" key="8">
    <source>
        <dbReference type="PROSITE-ProRule" id="PRU00339"/>
    </source>
</evidence>
<dbReference type="Gene3D" id="3.40.50.2000">
    <property type="entry name" value="Glycogen Phosphorylase B"/>
    <property type="match status" value="1"/>
</dbReference>